<gene>
    <name evidence="1" type="ORF">PV08_02499</name>
</gene>
<dbReference type="OrthoDB" id="4159618at2759"/>
<dbReference type="HOGENOM" id="CLU_122940_0_0_1"/>
<organism evidence="1 2">
    <name type="scientific">Exophiala spinifera</name>
    <dbReference type="NCBI Taxonomy" id="91928"/>
    <lineage>
        <taxon>Eukaryota</taxon>
        <taxon>Fungi</taxon>
        <taxon>Dikarya</taxon>
        <taxon>Ascomycota</taxon>
        <taxon>Pezizomycotina</taxon>
        <taxon>Eurotiomycetes</taxon>
        <taxon>Chaetothyriomycetidae</taxon>
        <taxon>Chaetothyriales</taxon>
        <taxon>Herpotrichiellaceae</taxon>
        <taxon>Exophiala</taxon>
    </lineage>
</organism>
<dbReference type="VEuPathDB" id="FungiDB:PV08_02499"/>
<dbReference type="GeneID" id="27329582"/>
<keyword evidence="2" id="KW-1185">Reference proteome</keyword>
<sequence>MDMEEDSPSFIIQEQELQDEIVDIESPLYVGLSPDKVWDHNVAYDRRFCYNHGETEYLLGTADRWMSPRDFDIRDAEGALEAMLQKHKDNPSEFQPHSRRCQAECWGILFSHVHSVLDKRGDGDRHLFLVRWKACWTPESYIIDQDWIAASLEANKNPNCRRRPRVYFLAVQSTFQIIRGVK</sequence>
<dbReference type="EMBL" id="KN847493">
    <property type="protein sequence ID" value="KIW18211.1"/>
    <property type="molecule type" value="Genomic_DNA"/>
</dbReference>
<evidence type="ECO:0000313" key="1">
    <source>
        <dbReference type="EMBL" id="KIW18211.1"/>
    </source>
</evidence>
<dbReference type="Proteomes" id="UP000053328">
    <property type="component" value="Unassembled WGS sequence"/>
</dbReference>
<accession>A0A0D1YSH8</accession>
<reference evidence="1 2" key="1">
    <citation type="submission" date="2015-01" db="EMBL/GenBank/DDBJ databases">
        <title>The Genome Sequence of Exophiala spinifera CBS89968.</title>
        <authorList>
            <consortium name="The Broad Institute Genomics Platform"/>
            <person name="Cuomo C."/>
            <person name="de Hoog S."/>
            <person name="Gorbushina A."/>
            <person name="Stielow B."/>
            <person name="Teixiera M."/>
            <person name="Abouelleil A."/>
            <person name="Chapman S.B."/>
            <person name="Priest M."/>
            <person name="Young S.K."/>
            <person name="Wortman J."/>
            <person name="Nusbaum C."/>
            <person name="Birren B."/>
        </authorList>
    </citation>
    <scope>NUCLEOTIDE SEQUENCE [LARGE SCALE GENOMIC DNA]</scope>
    <source>
        <strain evidence="1 2">CBS 89968</strain>
    </source>
</reference>
<protein>
    <recommendedName>
        <fullName evidence="3">Chromo domain-containing protein</fullName>
    </recommendedName>
</protein>
<proteinExistence type="predicted"/>
<dbReference type="AlphaFoldDB" id="A0A0D1YSH8"/>
<evidence type="ECO:0000313" key="2">
    <source>
        <dbReference type="Proteomes" id="UP000053328"/>
    </source>
</evidence>
<evidence type="ECO:0008006" key="3">
    <source>
        <dbReference type="Google" id="ProtNLM"/>
    </source>
</evidence>
<name>A0A0D1YSH8_9EURO</name>
<dbReference type="RefSeq" id="XP_016238427.1">
    <property type="nucleotide sequence ID" value="XM_016376857.1"/>
</dbReference>